<keyword evidence="7 8" id="KW-0066">ATP synthesis</keyword>
<dbReference type="GO" id="GO:0045259">
    <property type="term" value="C:proton-transporting ATP synthase complex"/>
    <property type="evidence" value="ECO:0007669"/>
    <property type="project" value="UniProtKB-KW"/>
</dbReference>
<keyword evidence="8 9" id="KW-0375">Hydrogen ion transport</keyword>
<dbReference type="GO" id="GO:0009535">
    <property type="term" value="C:chloroplast thylakoid membrane"/>
    <property type="evidence" value="ECO:0007669"/>
    <property type="project" value="UniProtKB-SubCell"/>
</dbReference>
<comment type="subcellular location">
    <subcellularLocation>
        <location evidence="1">Membrane</location>
        <topology evidence="1">Peripheral membrane protein</topology>
    </subcellularLocation>
    <subcellularLocation>
        <location evidence="8">Plastid</location>
        <location evidence="8">Chloroplast thylakoid membrane</location>
        <topology evidence="8">Peripheral membrane protein</topology>
    </subcellularLocation>
</comment>
<evidence type="ECO:0000256" key="6">
    <source>
        <dbReference type="ARBA" id="ARBA00023196"/>
    </source>
</evidence>
<dbReference type="Gene3D" id="6.10.140.480">
    <property type="match status" value="1"/>
</dbReference>
<comment type="similarity">
    <text evidence="2 8 9">Belongs to the ATPase epsilon chain family.</text>
</comment>
<dbReference type="HAMAP" id="MF_00530">
    <property type="entry name" value="ATP_synth_epsil_bac"/>
    <property type="match status" value="1"/>
</dbReference>
<evidence type="ECO:0000256" key="1">
    <source>
        <dbReference type="ARBA" id="ARBA00004170"/>
    </source>
</evidence>
<feature type="domain" description="ATP synthase F1 complex delta/epsilon subunit N-terminal" evidence="12">
    <location>
        <begin position="3"/>
        <end position="82"/>
    </location>
</feature>
<dbReference type="InterPro" id="IPR036771">
    <property type="entry name" value="ATPsynth_dsu/esu_N"/>
</dbReference>
<gene>
    <name evidence="8 13" type="primary">atpE</name>
</gene>
<dbReference type="RefSeq" id="YP_001019149.1">
    <property type="nucleotide sequence ID" value="NC_008822.1"/>
</dbReference>
<keyword evidence="6 8" id="KW-0139">CF(1)</keyword>
<keyword evidence="4 8" id="KW-0406">Ion transport</keyword>
<keyword evidence="5 8" id="KW-0472">Membrane</keyword>
<evidence type="ECO:0000256" key="8">
    <source>
        <dbReference type="HAMAP-Rule" id="MF_00530"/>
    </source>
</evidence>
<geneLocation type="chloroplast" evidence="13"/>
<dbReference type="SUPFAM" id="SSF51344">
    <property type="entry name" value="Epsilon subunit of F1F0-ATP synthase N-terminal domain"/>
    <property type="match status" value="1"/>
</dbReference>
<keyword evidence="13" id="KW-0150">Chloroplast</keyword>
<dbReference type="PANTHER" id="PTHR13822">
    <property type="entry name" value="ATP SYNTHASE DELTA/EPSILON CHAIN"/>
    <property type="match status" value="1"/>
</dbReference>
<proteinExistence type="inferred from homology"/>
<organism evidence="13">
    <name type="scientific">Chlorokybus atmophyticus</name>
    <name type="common">Soil alga</name>
    <dbReference type="NCBI Taxonomy" id="3144"/>
    <lineage>
        <taxon>Eukaryota</taxon>
        <taxon>Viridiplantae</taxon>
        <taxon>Streptophyta</taxon>
        <taxon>Chlorokybophyceae</taxon>
        <taxon>Chlorokybales</taxon>
        <taxon>Chlorokybaceae</taxon>
        <taxon>Chlorokybus</taxon>
    </lineage>
</organism>
<evidence type="ECO:0000313" key="13">
    <source>
        <dbReference type="EMBL" id="ABD62171.2"/>
    </source>
</evidence>
<comment type="function">
    <text evidence="8 9">Produces ATP from ADP in the presence of a proton gradient across the membrane.</text>
</comment>
<dbReference type="GeneID" id="4783257"/>
<evidence type="ECO:0000256" key="2">
    <source>
        <dbReference type="ARBA" id="ARBA00005712"/>
    </source>
</evidence>
<evidence type="ECO:0000256" key="10">
    <source>
        <dbReference type="SAM" id="Coils"/>
    </source>
</evidence>
<evidence type="ECO:0000256" key="7">
    <source>
        <dbReference type="ARBA" id="ARBA00023310"/>
    </source>
</evidence>
<keyword evidence="3 8" id="KW-0813">Transport</keyword>
<evidence type="ECO:0000256" key="5">
    <source>
        <dbReference type="ARBA" id="ARBA00023136"/>
    </source>
</evidence>
<keyword evidence="8 9" id="KW-0793">Thylakoid</keyword>
<evidence type="ECO:0000259" key="11">
    <source>
        <dbReference type="Pfam" id="PF00401"/>
    </source>
</evidence>
<dbReference type="GO" id="GO:0046933">
    <property type="term" value="F:proton-transporting ATP synthase activity, rotational mechanism"/>
    <property type="evidence" value="ECO:0007669"/>
    <property type="project" value="UniProtKB-UniRule"/>
</dbReference>
<dbReference type="CDD" id="cd12152">
    <property type="entry name" value="F1-ATPase_delta"/>
    <property type="match status" value="1"/>
</dbReference>
<name>Q19V66_CHLAT</name>
<evidence type="ECO:0000256" key="3">
    <source>
        <dbReference type="ARBA" id="ARBA00022448"/>
    </source>
</evidence>
<evidence type="ECO:0000256" key="4">
    <source>
        <dbReference type="ARBA" id="ARBA00023065"/>
    </source>
</evidence>
<sequence length="133" mass="14570">MSFQVRIMAPNGIIWDSEAQEIILTTNTGQIGVLTNHTSLLTALDIGTMKIRTSDTKWSTLALMSGFAVIKDNQVTIIVSEAEDGADIDLEKAQNQLEEAKSYLEKAKGSKNEVEANLALKRAETRFRAASNL</sequence>
<evidence type="ECO:0000259" key="12">
    <source>
        <dbReference type="Pfam" id="PF02823"/>
    </source>
</evidence>
<accession>Q19V66</accession>
<keyword evidence="9 13" id="KW-0934">Plastid</keyword>
<dbReference type="InterPro" id="IPR020546">
    <property type="entry name" value="ATP_synth_F1_dsu/esu_N"/>
</dbReference>
<dbReference type="Pfam" id="PF02823">
    <property type="entry name" value="ATP-synt_DE_N"/>
    <property type="match status" value="1"/>
</dbReference>
<dbReference type="EMBL" id="DQ422812">
    <property type="protein sequence ID" value="ABD62171.2"/>
    <property type="molecule type" value="Genomic_DNA"/>
</dbReference>
<dbReference type="InterPro" id="IPR020547">
    <property type="entry name" value="ATP_synth_F1_esu_C"/>
</dbReference>
<dbReference type="GO" id="GO:0005524">
    <property type="term" value="F:ATP binding"/>
    <property type="evidence" value="ECO:0007669"/>
    <property type="project" value="UniProtKB-UniRule"/>
</dbReference>
<feature type="coiled-coil region" evidence="10">
    <location>
        <begin position="90"/>
        <end position="124"/>
    </location>
</feature>
<dbReference type="AlphaFoldDB" id="Q19V66"/>
<dbReference type="NCBIfam" id="TIGR01216">
    <property type="entry name" value="ATP_synt_epsi"/>
    <property type="match status" value="1"/>
</dbReference>
<reference evidence="13" key="2">
    <citation type="journal article" date="2007" name="BMC Biol.">
        <title>A clade uniting the green algae Mesostigma viride and Chlorokybus atmophyticus represents the deepest branch of the Streptophyta in chloroplast genome-based phylogenies.</title>
        <authorList>
            <person name="Lemieux C."/>
            <person name="Otis C."/>
            <person name="Turmel M."/>
        </authorList>
    </citation>
    <scope>NUCLEOTIDE SEQUENCE [LARGE SCALE GENOMIC DNA]</scope>
    <source>
        <strain evidence="13">SAG 48.80</strain>
    </source>
</reference>
<protein>
    <recommendedName>
        <fullName evidence="8 9">ATP synthase epsilon chain, chloroplastic</fullName>
    </recommendedName>
    <alternativeName>
        <fullName evidence="8">ATP synthase F1 sector epsilon subunit</fullName>
    </alternativeName>
    <alternativeName>
        <fullName evidence="8">F-ATPase epsilon subunit</fullName>
    </alternativeName>
</protein>
<comment type="subunit">
    <text evidence="8 9">F-type ATPases have 2 components, CF(1) - the catalytic core - and CF(0) - the membrane proton channel. CF(1) has five subunits: alpha(3), beta(3), gamma(1), delta(1), epsilon(1). CF(0) has three main subunits: a, b and c.</text>
</comment>
<dbReference type="InterPro" id="IPR001469">
    <property type="entry name" value="ATP_synth_F1_dsu/esu"/>
</dbReference>
<reference evidence="13" key="1">
    <citation type="journal article" date="2006" name="Mol. Biol. Evol.">
        <title>The chloroplast genome sequence of Chara vulgaris sheds new light into the closest green algal relatives of land plants.</title>
        <authorList>
            <person name="Turmel M."/>
            <person name="Otis C."/>
            <person name="Lemieux C."/>
        </authorList>
    </citation>
    <scope>NUCLEOTIDE SEQUENCE</scope>
    <source>
        <strain evidence="13">SAG 48.80</strain>
    </source>
</reference>
<dbReference type="Gene3D" id="2.60.15.10">
    <property type="entry name" value="F0F1 ATP synthase delta/epsilon subunit, N-terminal"/>
    <property type="match status" value="1"/>
</dbReference>
<dbReference type="Pfam" id="PF00401">
    <property type="entry name" value="ATP-synt_DE"/>
    <property type="match status" value="1"/>
</dbReference>
<evidence type="ECO:0000256" key="9">
    <source>
        <dbReference type="RuleBase" id="RU003655"/>
    </source>
</evidence>
<feature type="domain" description="ATP synthase epsilon subunit C-terminal" evidence="11">
    <location>
        <begin position="87"/>
        <end position="130"/>
    </location>
</feature>
<dbReference type="PANTHER" id="PTHR13822:SF10">
    <property type="entry name" value="ATP SYNTHASE EPSILON CHAIN, CHLOROPLASTIC"/>
    <property type="match status" value="1"/>
</dbReference>
<keyword evidence="10" id="KW-0175">Coiled coil</keyword>